<name>A0AAX2IA35_CAPSP</name>
<protein>
    <submittedName>
        <fullName evidence="1">Uncharacterized protein</fullName>
    </submittedName>
</protein>
<gene>
    <name evidence="1" type="ORF">NCTC11653_01174</name>
</gene>
<dbReference type="Proteomes" id="UP000249902">
    <property type="component" value="Unassembled WGS sequence"/>
</dbReference>
<comment type="caution">
    <text evidence="1">The sequence shown here is derived from an EMBL/GenBank/DDBJ whole genome shotgun (WGS) entry which is preliminary data.</text>
</comment>
<dbReference type="EMBL" id="UAVP01000007">
    <property type="protein sequence ID" value="SQA75276.1"/>
    <property type="molecule type" value="Genomic_DNA"/>
</dbReference>
<dbReference type="GeneID" id="78163632"/>
<evidence type="ECO:0000313" key="1">
    <source>
        <dbReference type="EMBL" id="SQA75276.1"/>
    </source>
</evidence>
<dbReference type="RefSeq" id="WP_002677359.1">
    <property type="nucleotide sequence ID" value="NZ_CAUOZK010000030.1"/>
</dbReference>
<organism evidence="1 2">
    <name type="scientific">Capnocytophaga sputigena</name>
    <dbReference type="NCBI Taxonomy" id="1019"/>
    <lineage>
        <taxon>Bacteria</taxon>
        <taxon>Pseudomonadati</taxon>
        <taxon>Bacteroidota</taxon>
        <taxon>Flavobacteriia</taxon>
        <taxon>Flavobacteriales</taxon>
        <taxon>Flavobacteriaceae</taxon>
        <taxon>Capnocytophaga</taxon>
    </lineage>
</organism>
<accession>A0AAX2IA35</accession>
<reference evidence="1 2" key="1">
    <citation type="submission" date="2018-06" db="EMBL/GenBank/DDBJ databases">
        <authorList>
            <consortium name="Pathogen Informatics"/>
            <person name="Doyle S."/>
        </authorList>
    </citation>
    <scope>NUCLEOTIDE SEQUENCE [LARGE SCALE GENOMIC DNA]</scope>
    <source>
        <strain evidence="1 2">NCTC11653</strain>
    </source>
</reference>
<sequence>MTISEIKQTYRALSLETLLNFGRYAKHLQNEIAKEKEFREKEDKTIEWKF</sequence>
<proteinExistence type="predicted"/>
<evidence type="ECO:0000313" key="2">
    <source>
        <dbReference type="Proteomes" id="UP000249902"/>
    </source>
</evidence>
<dbReference type="AlphaFoldDB" id="A0AAX2IA35"/>